<sequence>MNRGAGNQIDLKIGVGVGVTLATLALILLIGLSYVVFKRHRRERLGTFDKPLDTPLITPEVKEKKAVVKTQKQLPPPPLSPVIEVRAESEDVPAESRGAGIYVLKPELEGTAGIPGAVGVYVREKSELEANQDGIVNLVLGPKPETRPATAPESPIVGLSFMYQQLGPP</sequence>
<name>A0ACC2J5W3_9PEZI</name>
<gene>
    <name evidence="1" type="ORF">ONZ43_g1159</name>
</gene>
<evidence type="ECO:0000313" key="1">
    <source>
        <dbReference type="EMBL" id="KAJ8122712.1"/>
    </source>
</evidence>
<keyword evidence="2" id="KW-1185">Reference proteome</keyword>
<proteinExistence type="predicted"/>
<comment type="caution">
    <text evidence="1">The sequence shown here is derived from an EMBL/GenBank/DDBJ whole genome shotgun (WGS) entry which is preliminary data.</text>
</comment>
<protein>
    <submittedName>
        <fullName evidence="1">Uncharacterized protein</fullName>
    </submittedName>
</protein>
<organism evidence="1 2">
    <name type="scientific">Nemania bipapillata</name>
    <dbReference type="NCBI Taxonomy" id="110536"/>
    <lineage>
        <taxon>Eukaryota</taxon>
        <taxon>Fungi</taxon>
        <taxon>Dikarya</taxon>
        <taxon>Ascomycota</taxon>
        <taxon>Pezizomycotina</taxon>
        <taxon>Sordariomycetes</taxon>
        <taxon>Xylariomycetidae</taxon>
        <taxon>Xylariales</taxon>
        <taxon>Xylariaceae</taxon>
        <taxon>Nemania</taxon>
    </lineage>
</organism>
<reference evidence="1" key="1">
    <citation type="submission" date="2022-11" db="EMBL/GenBank/DDBJ databases">
        <title>Genome Sequence of Nemania bipapillata.</title>
        <authorList>
            <person name="Buettner E."/>
        </authorList>
    </citation>
    <scope>NUCLEOTIDE SEQUENCE</scope>
    <source>
        <strain evidence="1">CP14</strain>
    </source>
</reference>
<dbReference type="EMBL" id="JAPESX010000185">
    <property type="protein sequence ID" value="KAJ8122712.1"/>
    <property type="molecule type" value="Genomic_DNA"/>
</dbReference>
<dbReference type="Proteomes" id="UP001153334">
    <property type="component" value="Unassembled WGS sequence"/>
</dbReference>
<evidence type="ECO:0000313" key="2">
    <source>
        <dbReference type="Proteomes" id="UP001153334"/>
    </source>
</evidence>
<accession>A0ACC2J5W3</accession>